<dbReference type="InterPro" id="IPR036043">
    <property type="entry name" value="Phosphoglycerate_kinase_sf"/>
</dbReference>
<evidence type="ECO:0000256" key="3">
    <source>
        <dbReference type="ARBA" id="ARBA00004838"/>
    </source>
</evidence>
<dbReference type="PANTHER" id="PTHR11406:SF23">
    <property type="entry name" value="PHOSPHOGLYCERATE KINASE 1, CHLOROPLASTIC-RELATED"/>
    <property type="match status" value="1"/>
</dbReference>
<comment type="subcellular location">
    <subcellularLocation>
        <location evidence="2 14">Cytoplasm</location>
    </subcellularLocation>
</comment>
<comment type="catalytic activity">
    <reaction evidence="1 14 17">
        <text>(2R)-3-phosphoglycerate + ATP = (2R)-3-phospho-glyceroyl phosphate + ADP</text>
        <dbReference type="Rhea" id="RHEA:14801"/>
        <dbReference type="ChEBI" id="CHEBI:30616"/>
        <dbReference type="ChEBI" id="CHEBI:57604"/>
        <dbReference type="ChEBI" id="CHEBI:58272"/>
        <dbReference type="ChEBI" id="CHEBI:456216"/>
        <dbReference type="EC" id="2.7.2.3"/>
    </reaction>
</comment>
<dbReference type="GO" id="GO:0005524">
    <property type="term" value="F:ATP binding"/>
    <property type="evidence" value="ECO:0007669"/>
    <property type="project" value="UniProtKB-KW"/>
</dbReference>
<evidence type="ECO:0000313" key="18">
    <source>
        <dbReference type="EMBL" id="BBI01345.1"/>
    </source>
</evidence>
<dbReference type="HAMAP" id="MF_00145">
    <property type="entry name" value="Phosphoglyc_kinase"/>
    <property type="match status" value="1"/>
</dbReference>
<dbReference type="InterPro" id="IPR015824">
    <property type="entry name" value="Phosphoglycerate_kinase_N"/>
</dbReference>
<evidence type="ECO:0000256" key="17">
    <source>
        <dbReference type="RuleBase" id="RU000532"/>
    </source>
</evidence>
<keyword evidence="9 14" id="KW-0808">Transferase</keyword>
<dbReference type="Proteomes" id="UP000317544">
    <property type="component" value="Chromosome"/>
</dbReference>
<feature type="binding site" evidence="15">
    <location>
        <begin position="59"/>
        <end position="62"/>
    </location>
    <ligand>
        <name>substrate</name>
    </ligand>
</feature>
<evidence type="ECO:0000313" key="19">
    <source>
        <dbReference type="Proteomes" id="UP000317544"/>
    </source>
</evidence>
<evidence type="ECO:0000256" key="8">
    <source>
        <dbReference type="ARBA" id="ARBA00022490"/>
    </source>
</evidence>
<dbReference type="PROSITE" id="PS00111">
    <property type="entry name" value="PGLYCERATE_KINASE"/>
    <property type="match status" value="1"/>
</dbReference>
<comment type="pathway">
    <text evidence="3 14">Carbohydrate degradation; glycolysis; pyruvate from D-glyceraldehyde 3-phosphate: step 2/5.</text>
</comment>
<keyword evidence="12 14" id="KW-0067">ATP-binding</keyword>
<dbReference type="OrthoDB" id="9808460at2"/>
<feature type="binding site" evidence="15">
    <location>
        <position position="147"/>
    </location>
    <ligand>
        <name>(2R)-3-phosphoglycerate</name>
        <dbReference type="ChEBI" id="CHEBI:58272"/>
    </ligand>
</feature>
<evidence type="ECO:0000256" key="16">
    <source>
        <dbReference type="PIRSR" id="PIRSR000724-2"/>
    </source>
</evidence>
<evidence type="ECO:0000256" key="13">
    <source>
        <dbReference type="ARBA" id="ARBA00023152"/>
    </source>
</evidence>
<dbReference type="PANTHER" id="PTHR11406">
    <property type="entry name" value="PHOSPHOGLYCERATE KINASE"/>
    <property type="match status" value="1"/>
</dbReference>
<dbReference type="InterPro" id="IPR001576">
    <property type="entry name" value="Phosphoglycerate_kinase"/>
</dbReference>
<keyword evidence="11 14" id="KW-0418">Kinase</keyword>
<evidence type="ECO:0000256" key="14">
    <source>
        <dbReference type="HAMAP-Rule" id="MF_00145"/>
    </source>
</evidence>
<evidence type="ECO:0000256" key="1">
    <source>
        <dbReference type="ARBA" id="ARBA00000642"/>
    </source>
</evidence>
<dbReference type="SUPFAM" id="SSF53748">
    <property type="entry name" value="Phosphoglycerate kinase"/>
    <property type="match status" value="1"/>
</dbReference>
<dbReference type="GO" id="GO:0006096">
    <property type="term" value="P:glycolytic process"/>
    <property type="evidence" value="ECO:0007669"/>
    <property type="project" value="UniProtKB-UniRule"/>
</dbReference>
<dbReference type="EMBL" id="AP019379">
    <property type="protein sequence ID" value="BBI01345.1"/>
    <property type="molecule type" value="Genomic_DNA"/>
</dbReference>
<evidence type="ECO:0000256" key="7">
    <source>
        <dbReference type="ARBA" id="ARBA00016471"/>
    </source>
</evidence>
<feature type="binding site" evidence="14">
    <location>
        <position position="114"/>
    </location>
    <ligand>
        <name>substrate</name>
    </ligand>
</feature>
<dbReference type="FunFam" id="3.40.50.1260:FF:000001">
    <property type="entry name" value="Phosphoglycerate kinase"/>
    <property type="match status" value="1"/>
</dbReference>
<feature type="binding site" evidence="14 16">
    <location>
        <position position="198"/>
    </location>
    <ligand>
        <name>ATP</name>
        <dbReference type="ChEBI" id="CHEBI:30616"/>
    </ligand>
</feature>
<gene>
    <name evidence="14 18" type="primary">pgk</name>
    <name evidence="18" type="ORF">BUCNMO_341</name>
</gene>
<evidence type="ECO:0000256" key="15">
    <source>
        <dbReference type="PIRSR" id="PIRSR000724-1"/>
    </source>
</evidence>
<feature type="binding site" evidence="14 16">
    <location>
        <begin position="340"/>
        <end position="343"/>
    </location>
    <ligand>
        <name>ATP</name>
        <dbReference type="ChEBI" id="CHEBI:30616"/>
    </ligand>
</feature>
<dbReference type="RefSeq" id="WP_158345061.1">
    <property type="nucleotide sequence ID" value="NZ_AP019379.1"/>
</dbReference>
<comment type="caution">
    <text evidence="14">Lacks conserved residue(s) required for the propagation of feature annotation.</text>
</comment>
<dbReference type="GO" id="GO:0043531">
    <property type="term" value="F:ADP binding"/>
    <property type="evidence" value="ECO:0007669"/>
    <property type="project" value="TreeGrafter"/>
</dbReference>
<accession>A0A455TAK3</accession>
<organism evidence="18 19">
    <name type="scientific">Buchnera aphidicola</name>
    <name type="common">Nipponaphis monzeni</name>
    <dbReference type="NCBI Taxonomy" id="2495405"/>
    <lineage>
        <taxon>Bacteria</taxon>
        <taxon>Pseudomonadati</taxon>
        <taxon>Pseudomonadota</taxon>
        <taxon>Gammaproteobacteria</taxon>
        <taxon>Enterobacterales</taxon>
        <taxon>Erwiniaceae</taxon>
        <taxon>Buchnera</taxon>
    </lineage>
</organism>
<dbReference type="PIRSF" id="PIRSF000724">
    <property type="entry name" value="Pgk"/>
    <property type="match status" value="1"/>
</dbReference>
<feature type="binding site" evidence="14 15">
    <location>
        <begin position="21"/>
        <end position="23"/>
    </location>
    <ligand>
        <name>substrate</name>
    </ligand>
</feature>
<feature type="binding site" evidence="14">
    <location>
        <position position="147"/>
    </location>
    <ligand>
        <name>substrate</name>
    </ligand>
</feature>
<dbReference type="FunFam" id="3.40.50.1260:FF:000002">
    <property type="entry name" value="Phosphoglycerate kinase"/>
    <property type="match status" value="1"/>
</dbReference>
<evidence type="ECO:0000256" key="4">
    <source>
        <dbReference type="ARBA" id="ARBA00008982"/>
    </source>
</evidence>
<evidence type="ECO:0000256" key="2">
    <source>
        <dbReference type="ARBA" id="ARBA00004496"/>
    </source>
</evidence>
<keyword evidence="8 14" id="KW-0963">Cytoplasm</keyword>
<keyword evidence="19" id="KW-1185">Reference proteome</keyword>
<sequence length="386" mass="42786">MSIVKIKELNLHNKKVLIRTDLNVPIYNKKITSDARILAALPTIQYAIQQKSKVIIMSHLNRPIEGEYSEKYSLLPVFKYLKKKLSYTSVHFCSNYVDSKKIEPGEVCLLENVRFNIGESINCDKLSKNYSKLCDIFVMDAFGSAHRKQSSTYGIMKFTPIVCAGLLLEREIKILSQIFINPMKPIVAIVGGSKISTKLKLLNSLGKIADTIIVGGGIANTFIAIDNNVGNSLYEKKFIPLAKKLKNKYNILIPIDSRVGHTFSSKSLANVKTVSNINNQEEIMDLGDETIKLAKNIINTAKTIIWNGPVGVFEFPNFRIGTKIIATSIANSRGFSVAGGGDTLSVIDMFSIKNKISYISTGGGSFLQFLEGKQLPVIKLLEQRSL</sequence>
<evidence type="ECO:0000256" key="11">
    <source>
        <dbReference type="ARBA" id="ARBA00022777"/>
    </source>
</evidence>
<dbReference type="Gene3D" id="3.40.50.1260">
    <property type="entry name" value="Phosphoglycerate kinase, N-terminal domain"/>
    <property type="match status" value="2"/>
</dbReference>
<keyword evidence="10 14" id="KW-0547">Nucleotide-binding</keyword>
<feature type="binding site" evidence="14 16">
    <location>
        <position position="314"/>
    </location>
    <ligand>
        <name>ATP</name>
        <dbReference type="ChEBI" id="CHEBI:30616"/>
    </ligand>
</feature>
<dbReference type="EC" id="2.7.2.3" evidence="6 14"/>
<feature type="binding site" evidence="14">
    <location>
        <position position="36"/>
    </location>
    <ligand>
        <name>substrate</name>
    </ligand>
</feature>
<comment type="subunit">
    <text evidence="5 14">Monomer.</text>
</comment>
<dbReference type="GO" id="GO:0005829">
    <property type="term" value="C:cytosol"/>
    <property type="evidence" value="ECO:0007669"/>
    <property type="project" value="TreeGrafter"/>
</dbReference>
<protein>
    <recommendedName>
        <fullName evidence="7 14">Phosphoglycerate kinase</fullName>
        <ecNumber evidence="6 14">2.7.2.3</ecNumber>
    </recommendedName>
</protein>
<evidence type="ECO:0000256" key="12">
    <source>
        <dbReference type="ARBA" id="ARBA00022840"/>
    </source>
</evidence>
<feature type="binding site" evidence="15">
    <location>
        <position position="114"/>
    </location>
    <ligand>
        <name>(2R)-3-phosphoglycerate</name>
        <dbReference type="ChEBI" id="CHEBI:58272"/>
    </ligand>
</feature>
<dbReference type="PRINTS" id="PR00477">
    <property type="entry name" value="PHGLYCKINASE"/>
</dbReference>
<feature type="binding site" evidence="15">
    <location>
        <position position="36"/>
    </location>
    <ligand>
        <name>(2R)-3-phosphoglycerate</name>
        <dbReference type="ChEBI" id="CHEBI:58272"/>
    </ligand>
</feature>
<dbReference type="GO" id="GO:0006094">
    <property type="term" value="P:gluconeogenesis"/>
    <property type="evidence" value="ECO:0007669"/>
    <property type="project" value="TreeGrafter"/>
</dbReference>
<dbReference type="UniPathway" id="UPA00109">
    <property type="reaction ID" value="UER00185"/>
</dbReference>
<evidence type="ECO:0000256" key="9">
    <source>
        <dbReference type="ARBA" id="ARBA00022679"/>
    </source>
</evidence>
<dbReference type="GO" id="GO:0004618">
    <property type="term" value="F:phosphoglycerate kinase activity"/>
    <property type="evidence" value="ECO:0007669"/>
    <property type="project" value="UniProtKB-UniRule"/>
</dbReference>
<reference evidence="18 19" key="1">
    <citation type="journal article" date="2019" name="Proc. Natl. Acad. Sci. U.S.A.">
        <title>Exaggeration and cooption of innate immunity for social defense.</title>
        <authorList>
            <person name="Kutsukake M."/>
            <person name="Moriyama M."/>
            <person name="Shigenobu S."/>
            <person name="Meng X.-Y."/>
            <person name="Nikoh N."/>
            <person name="Noda C."/>
            <person name="Kobayashi S."/>
            <person name="Fukatsu T."/>
        </authorList>
    </citation>
    <scope>NUCLEOTIDE SEQUENCE [LARGE SCALE GENOMIC DNA]</scope>
    <source>
        <strain evidence="18 19">Nmo</strain>
    </source>
</reference>
<dbReference type="Pfam" id="PF00162">
    <property type="entry name" value="PGK"/>
    <property type="match status" value="1"/>
</dbReference>
<dbReference type="InterPro" id="IPR015911">
    <property type="entry name" value="Phosphoglycerate_kinase_CS"/>
</dbReference>
<evidence type="ECO:0000256" key="10">
    <source>
        <dbReference type="ARBA" id="ARBA00022741"/>
    </source>
</evidence>
<dbReference type="AlphaFoldDB" id="A0A455TAK3"/>
<proteinExistence type="inferred from homology"/>
<comment type="similarity">
    <text evidence="4 14 17">Belongs to the phosphoglycerate kinase family.</text>
</comment>
<evidence type="ECO:0000256" key="6">
    <source>
        <dbReference type="ARBA" id="ARBA00013061"/>
    </source>
</evidence>
<keyword evidence="13 14" id="KW-0324">Glycolysis</keyword>
<name>A0A455TAK3_9GAMM</name>
<evidence type="ECO:0000256" key="5">
    <source>
        <dbReference type="ARBA" id="ARBA00011245"/>
    </source>
</evidence>